<proteinExistence type="predicted"/>
<dbReference type="EMBL" id="GBXM01087127">
    <property type="protein sequence ID" value="JAH21450.1"/>
    <property type="molecule type" value="Transcribed_RNA"/>
</dbReference>
<reference evidence="1" key="2">
    <citation type="journal article" date="2015" name="Fish Shellfish Immunol.">
        <title>Early steps in the European eel (Anguilla anguilla)-Vibrio vulnificus interaction in the gills: Role of the RtxA13 toxin.</title>
        <authorList>
            <person name="Callol A."/>
            <person name="Pajuelo D."/>
            <person name="Ebbesson L."/>
            <person name="Teles M."/>
            <person name="MacKenzie S."/>
            <person name="Amaro C."/>
        </authorList>
    </citation>
    <scope>NUCLEOTIDE SEQUENCE</scope>
</reference>
<evidence type="ECO:0000313" key="1">
    <source>
        <dbReference type="EMBL" id="JAH12027.1"/>
    </source>
</evidence>
<name>A0A0E9Q670_ANGAN</name>
<dbReference type="EMBL" id="GBXM01096550">
    <property type="protein sequence ID" value="JAH12027.1"/>
    <property type="molecule type" value="Transcribed_RNA"/>
</dbReference>
<sequence>MCILTETQLKEIRHRSYTLQFESQLQFRLNSQEKINSS</sequence>
<protein>
    <submittedName>
        <fullName evidence="1">Uncharacterized protein</fullName>
    </submittedName>
</protein>
<accession>A0A0E9Q670</accession>
<dbReference type="AlphaFoldDB" id="A0A0E9Q670"/>
<organism evidence="1">
    <name type="scientific">Anguilla anguilla</name>
    <name type="common">European freshwater eel</name>
    <name type="synonym">Muraena anguilla</name>
    <dbReference type="NCBI Taxonomy" id="7936"/>
    <lineage>
        <taxon>Eukaryota</taxon>
        <taxon>Metazoa</taxon>
        <taxon>Chordata</taxon>
        <taxon>Craniata</taxon>
        <taxon>Vertebrata</taxon>
        <taxon>Euteleostomi</taxon>
        <taxon>Actinopterygii</taxon>
        <taxon>Neopterygii</taxon>
        <taxon>Teleostei</taxon>
        <taxon>Anguilliformes</taxon>
        <taxon>Anguillidae</taxon>
        <taxon>Anguilla</taxon>
    </lineage>
</organism>
<reference evidence="1" key="1">
    <citation type="submission" date="2014-11" db="EMBL/GenBank/DDBJ databases">
        <authorList>
            <person name="Amaro Gonzalez C."/>
        </authorList>
    </citation>
    <scope>NUCLEOTIDE SEQUENCE</scope>
</reference>